<keyword evidence="1" id="KW-0812">Transmembrane</keyword>
<feature type="transmembrane region" description="Helical" evidence="1">
    <location>
        <begin position="33"/>
        <end position="54"/>
    </location>
</feature>
<dbReference type="Proteomes" id="UP000195569">
    <property type="component" value="Unassembled WGS sequence"/>
</dbReference>
<evidence type="ECO:0000313" key="2">
    <source>
        <dbReference type="EMBL" id="SIT47736.1"/>
    </source>
</evidence>
<gene>
    <name evidence="2" type="ORF">BN2476_590114</name>
</gene>
<comment type="caution">
    <text evidence="2">The sequence shown here is derived from an EMBL/GenBank/DDBJ whole genome shotgun (WGS) entry which is preliminary data.</text>
</comment>
<sequence>MADRIGSSRRPRERGITQRAYVLRPVRSRAARIATWTLACTACVACVAAGGAAVRGYDMRIAATHASCVTPTTPTSRDDVQDTLMRAQLALKQEAASRATVQKSADALAVEVGRLKAQVLFLQGQSHSRR</sequence>
<evidence type="ECO:0000256" key="1">
    <source>
        <dbReference type="SAM" id="Phobius"/>
    </source>
</evidence>
<organism evidence="2 3">
    <name type="scientific">Paraburkholderia piptadeniae</name>
    <dbReference type="NCBI Taxonomy" id="1701573"/>
    <lineage>
        <taxon>Bacteria</taxon>
        <taxon>Pseudomonadati</taxon>
        <taxon>Pseudomonadota</taxon>
        <taxon>Betaproteobacteria</taxon>
        <taxon>Burkholderiales</taxon>
        <taxon>Burkholderiaceae</taxon>
        <taxon>Paraburkholderia</taxon>
    </lineage>
</organism>
<reference evidence="2" key="1">
    <citation type="submission" date="2016-12" db="EMBL/GenBank/DDBJ databases">
        <authorList>
            <person name="Moulin L."/>
        </authorList>
    </citation>
    <scope>NUCLEOTIDE SEQUENCE [LARGE SCALE GENOMIC DNA]</scope>
    <source>
        <strain evidence="2">STM 7183</strain>
    </source>
</reference>
<protein>
    <submittedName>
        <fullName evidence="2">Uncharacterized protein</fullName>
    </submittedName>
</protein>
<accession>A0A1N7SJZ1</accession>
<keyword evidence="3" id="KW-1185">Reference proteome</keyword>
<keyword evidence="1" id="KW-1133">Transmembrane helix</keyword>
<proteinExistence type="predicted"/>
<keyword evidence="1" id="KW-0472">Membrane</keyword>
<evidence type="ECO:0000313" key="3">
    <source>
        <dbReference type="Proteomes" id="UP000195569"/>
    </source>
</evidence>
<name>A0A1N7SJZ1_9BURK</name>
<dbReference type="EMBL" id="CYGY02000059">
    <property type="protein sequence ID" value="SIT47736.1"/>
    <property type="molecule type" value="Genomic_DNA"/>
</dbReference>
<dbReference type="RefSeq" id="WP_087737697.1">
    <property type="nucleotide sequence ID" value="NZ_CYGY02000059.1"/>
</dbReference>
<dbReference type="AlphaFoldDB" id="A0A1N7SJZ1"/>
<dbReference type="OrthoDB" id="9008579at2"/>